<evidence type="ECO:0000313" key="1">
    <source>
        <dbReference type="EMBL" id="ANP37522.1"/>
    </source>
</evidence>
<gene>
    <name evidence="1" type="ORF">JL2886_02633</name>
    <name evidence="2" type="ORF">PXK24_09470</name>
</gene>
<dbReference type="Proteomes" id="UP001218364">
    <property type="component" value="Unassembled WGS sequence"/>
</dbReference>
<accession>A0A1B0ZTL1</accession>
<dbReference type="OrthoDB" id="7315305at2"/>
<dbReference type="EMBL" id="CP015124">
    <property type="protein sequence ID" value="ANP37522.1"/>
    <property type="molecule type" value="Genomic_DNA"/>
</dbReference>
<evidence type="ECO:0000313" key="2">
    <source>
        <dbReference type="EMBL" id="MDE4165920.1"/>
    </source>
</evidence>
<protein>
    <submittedName>
        <fullName evidence="1">Hemolysin</fullName>
    </submittedName>
</protein>
<reference evidence="2 4" key="2">
    <citation type="submission" date="2023-02" db="EMBL/GenBank/DDBJ databases">
        <title>Population genomics of bacteria associated with diatom.</title>
        <authorList>
            <person name="Xie J."/>
            <person name="Wang H."/>
        </authorList>
    </citation>
    <scope>NUCLEOTIDE SEQUENCE [LARGE SCALE GENOMIC DNA]</scope>
    <source>
        <strain evidence="2 4">PT47_8</strain>
    </source>
</reference>
<dbReference type="EMBL" id="JARCJK010000004">
    <property type="protein sequence ID" value="MDE4165920.1"/>
    <property type="molecule type" value="Genomic_DNA"/>
</dbReference>
<evidence type="ECO:0000313" key="4">
    <source>
        <dbReference type="Proteomes" id="UP001218364"/>
    </source>
</evidence>
<sequence>MTTFSGLSIVNNSALTLINASASDRGAQARVESGDQGTAWGVDRLNTIAKAENDYQAEKLQTGIDTRKKLNAQDSSKNSAARSRILAEHYRKLAANMAAALDKLGGQSRSSAGTVVALFKTPDSDALSIVSGKTVRNVSSQNEASFAIRASTVKGVYTRGGNDAISIEADWVESVYTDRSSGLHAKKTKSGDTVLGWHSKTVSNDAVAIKAKRVSSVYTKGGNDAIAIETDLVKAVYAGEGSDSVAIRAGVVNGVYSGDGHDTISVDAGIGGTAVTKFGATYIGISEVTSYTRAGTAEERVKQARLGYAQRADINAGAGDDFISVTVEEALTIDGGTGNDTIAIGGGTVGMSVRFDSGHDTVQVARGAEFVLRVEENGPYTVKKDGNDLIVTHAGGSVTIKDYEQASAIAVRGRYAASEDEINDLLSPEEAQRTIAFGAEQKAKLREERTAKIESFVADGDTMELAKKSIDIPERVTVPKDADAQPRRWEDTLSSPPMAYGIVMFHLDPKEPVDQKI</sequence>
<dbReference type="Proteomes" id="UP000092565">
    <property type="component" value="Chromosome"/>
</dbReference>
<dbReference type="SUPFAM" id="SSF51120">
    <property type="entry name" value="beta-Roll"/>
    <property type="match status" value="1"/>
</dbReference>
<organism evidence="1 3">
    <name type="scientific">Phaeobacter gallaeciensis</name>
    <dbReference type="NCBI Taxonomy" id="60890"/>
    <lineage>
        <taxon>Bacteria</taxon>
        <taxon>Pseudomonadati</taxon>
        <taxon>Pseudomonadota</taxon>
        <taxon>Alphaproteobacteria</taxon>
        <taxon>Rhodobacterales</taxon>
        <taxon>Roseobacteraceae</taxon>
        <taxon>Phaeobacter</taxon>
    </lineage>
</organism>
<proteinExistence type="predicted"/>
<dbReference type="RefSeq" id="WP_133245357.1">
    <property type="nucleotide sequence ID" value="NZ_CP015124.1"/>
</dbReference>
<reference evidence="1 3" key="1">
    <citation type="submission" date="2016-04" db="EMBL/GenBank/DDBJ databases">
        <authorList>
            <person name="Evans L.H."/>
            <person name="Alamgir A."/>
            <person name="Owens N."/>
            <person name="Weber N.D."/>
            <person name="Virtaneva K."/>
            <person name="Barbian K."/>
            <person name="Babar A."/>
            <person name="Rosenke K."/>
        </authorList>
    </citation>
    <scope>NUCLEOTIDE SEQUENCE [LARGE SCALE GENOMIC DNA]</scope>
    <source>
        <strain evidence="1 3">JL2886</strain>
    </source>
</reference>
<dbReference type="AlphaFoldDB" id="A0A1B0ZTL1"/>
<evidence type="ECO:0000313" key="3">
    <source>
        <dbReference type="Proteomes" id="UP000092565"/>
    </source>
</evidence>
<dbReference type="Gene3D" id="2.160.20.160">
    <property type="match status" value="1"/>
</dbReference>
<name>A0A1B0ZTL1_9RHOB</name>
<keyword evidence="3" id="KW-1185">Reference proteome</keyword>
<dbReference type="InterPro" id="IPR011049">
    <property type="entry name" value="Serralysin-like_metalloprot_C"/>
</dbReference>